<evidence type="ECO:0000256" key="2">
    <source>
        <dbReference type="ARBA" id="ARBA00022723"/>
    </source>
</evidence>
<evidence type="ECO:0000313" key="13">
    <source>
        <dbReference type="Proteomes" id="UP001347796"/>
    </source>
</evidence>
<dbReference type="GO" id="GO:0008270">
    <property type="term" value="F:zinc ion binding"/>
    <property type="evidence" value="ECO:0007669"/>
    <property type="project" value="UniProtKB-KW"/>
</dbReference>
<protein>
    <recommendedName>
        <fullName evidence="11">BED-type domain-containing protein</fullName>
    </recommendedName>
</protein>
<evidence type="ECO:0000256" key="6">
    <source>
        <dbReference type="ARBA" id="ARBA00023125"/>
    </source>
</evidence>
<keyword evidence="6" id="KW-0238">DNA-binding</keyword>
<evidence type="ECO:0000256" key="8">
    <source>
        <dbReference type="ARBA" id="ARBA00023242"/>
    </source>
</evidence>
<proteinExistence type="predicted"/>
<evidence type="ECO:0000256" key="9">
    <source>
        <dbReference type="PROSITE-ProRule" id="PRU00027"/>
    </source>
</evidence>
<feature type="domain" description="BED-type" evidence="11">
    <location>
        <begin position="14"/>
        <end position="75"/>
    </location>
</feature>
<evidence type="ECO:0000256" key="4">
    <source>
        <dbReference type="ARBA" id="ARBA00022833"/>
    </source>
</evidence>
<dbReference type="EMBL" id="JAZGQO010000003">
    <property type="protein sequence ID" value="KAK6188361.1"/>
    <property type="molecule type" value="Genomic_DNA"/>
</dbReference>
<name>A0AAN8K912_PATCE</name>
<dbReference type="GO" id="GO:0009791">
    <property type="term" value="P:post-embryonic development"/>
    <property type="evidence" value="ECO:0007669"/>
    <property type="project" value="UniProtKB-ARBA"/>
</dbReference>
<dbReference type="AlphaFoldDB" id="A0AAN8K912"/>
<evidence type="ECO:0000256" key="7">
    <source>
        <dbReference type="ARBA" id="ARBA00023163"/>
    </source>
</evidence>
<feature type="compositionally biased region" description="Polar residues" evidence="10">
    <location>
        <begin position="475"/>
        <end position="486"/>
    </location>
</feature>
<dbReference type="PANTHER" id="PTHR46481:SF10">
    <property type="entry name" value="ZINC FINGER BED DOMAIN-CONTAINING PROTEIN 39"/>
    <property type="match status" value="1"/>
</dbReference>
<keyword evidence="7" id="KW-0804">Transcription</keyword>
<keyword evidence="8" id="KW-0539">Nucleus</keyword>
<dbReference type="SUPFAM" id="SSF57667">
    <property type="entry name" value="beta-beta-alpha zinc fingers"/>
    <property type="match status" value="1"/>
</dbReference>
<keyword evidence="4" id="KW-0862">Zinc</keyword>
<comment type="subcellular location">
    <subcellularLocation>
        <location evidence="1">Nucleus</location>
    </subcellularLocation>
</comment>
<dbReference type="Pfam" id="PF02892">
    <property type="entry name" value="zf-BED"/>
    <property type="match status" value="1"/>
</dbReference>
<dbReference type="SUPFAM" id="SSF53098">
    <property type="entry name" value="Ribonuclease H-like"/>
    <property type="match status" value="1"/>
</dbReference>
<keyword evidence="5" id="KW-0805">Transcription regulation</keyword>
<evidence type="ECO:0000256" key="10">
    <source>
        <dbReference type="SAM" id="MobiDB-lite"/>
    </source>
</evidence>
<dbReference type="InterPro" id="IPR052035">
    <property type="entry name" value="ZnF_BED_domain_contain"/>
</dbReference>
<gene>
    <name evidence="12" type="ORF">SNE40_004547</name>
</gene>
<feature type="region of interest" description="Disordered" evidence="10">
    <location>
        <begin position="475"/>
        <end position="496"/>
    </location>
</feature>
<evidence type="ECO:0000259" key="11">
    <source>
        <dbReference type="PROSITE" id="PS50808"/>
    </source>
</evidence>
<dbReference type="GO" id="GO:0003677">
    <property type="term" value="F:DNA binding"/>
    <property type="evidence" value="ECO:0007669"/>
    <property type="project" value="UniProtKB-KW"/>
</dbReference>
<evidence type="ECO:0000256" key="3">
    <source>
        <dbReference type="ARBA" id="ARBA00022771"/>
    </source>
</evidence>
<dbReference type="InterPro" id="IPR036236">
    <property type="entry name" value="Znf_C2H2_sf"/>
</dbReference>
<reference evidence="12 13" key="1">
    <citation type="submission" date="2024-01" db="EMBL/GenBank/DDBJ databases">
        <title>The genome of the rayed Mediterranean limpet Patella caerulea (Linnaeus, 1758).</title>
        <authorList>
            <person name="Anh-Thu Weber A."/>
            <person name="Halstead-Nussloch G."/>
        </authorList>
    </citation>
    <scope>NUCLEOTIDE SEQUENCE [LARGE SCALE GENOMIC DNA]</scope>
    <source>
        <strain evidence="12">AATW-2023a</strain>
        <tissue evidence="12">Whole specimen</tissue>
    </source>
</reference>
<comment type="caution">
    <text evidence="12">The sequence shown here is derived from an EMBL/GenBank/DDBJ whole genome shotgun (WGS) entry which is preliminary data.</text>
</comment>
<keyword evidence="3 9" id="KW-0863">Zinc-finger</keyword>
<dbReference type="GO" id="GO:0005634">
    <property type="term" value="C:nucleus"/>
    <property type="evidence" value="ECO:0007669"/>
    <property type="project" value="UniProtKB-SubCell"/>
</dbReference>
<dbReference type="PROSITE" id="PS50808">
    <property type="entry name" value="ZF_BED"/>
    <property type="match status" value="1"/>
</dbReference>
<keyword evidence="13" id="KW-1185">Reference proteome</keyword>
<dbReference type="SMART" id="SM00614">
    <property type="entry name" value="ZnF_BED"/>
    <property type="match status" value="1"/>
</dbReference>
<dbReference type="GO" id="GO:0046983">
    <property type="term" value="F:protein dimerization activity"/>
    <property type="evidence" value="ECO:0007669"/>
    <property type="project" value="InterPro"/>
</dbReference>
<dbReference type="InterPro" id="IPR008906">
    <property type="entry name" value="HATC_C_dom"/>
</dbReference>
<accession>A0AAN8K912</accession>
<dbReference type="Pfam" id="PF05699">
    <property type="entry name" value="Dimer_Tnp_hAT"/>
    <property type="match status" value="1"/>
</dbReference>
<dbReference type="Proteomes" id="UP001347796">
    <property type="component" value="Unassembled WGS sequence"/>
</dbReference>
<organism evidence="12 13">
    <name type="scientific">Patella caerulea</name>
    <name type="common">Rayed Mediterranean limpet</name>
    <dbReference type="NCBI Taxonomy" id="87958"/>
    <lineage>
        <taxon>Eukaryota</taxon>
        <taxon>Metazoa</taxon>
        <taxon>Spiralia</taxon>
        <taxon>Lophotrochozoa</taxon>
        <taxon>Mollusca</taxon>
        <taxon>Gastropoda</taxon>
        <taxon>Patellogastropoda</taxon>
        <taxon>Patelloidea</taxon>
        <taxon>Patellidae</taxon>
        <taxon>Patella</taxon>
    </lineage>
</organism>
<dbReference type="InterPro" id="IPR012337">
    <property type="entry name" value="RNaseH-like_sf"/>
</dbReference>
<evidence type="ECO:0000256" key="5">
    <source>
        <dbReference type="ARBA" id="ARBA00023015"/>
    </source>
</evidence>
<keyword evidence="2" id="KW-0479">Metal-binding</keyword>
<dbReference type="InterPro" id="IPR003656">
    <property type="entry name" value="Znf_BED"/>
</dbReference>
<sequence>MADEERKMYNFPGNARSDVWKHFGFYAVDDNAESIQLDRSKAICKICHLAIKNHGNTTNLYNHVTKRHGRELASELQTKMFGDHRFQCVPSSTLDTDENDYNKSKTITNALLEYIISDCVPTSSIQTKAFRKLLFRLDPKCEIPDDNFSTTRISKIYRETKQQILSEVRQNTNGGSMAIEVWSSLSSTWISLCLHYIDNMWKMKAYQLKSLQIDDNLDNKNLNEIIENCVSEWNTCPPVSVVGNGDFYNNHTDLSWHFIPCLAQTINNAALKGFEIPDVKKLIDKGRNLIRYLENHASSLPMIDDDIVTVDTSKWLSIYEMFQWLSTNTAVIEDNLCGTHTKTQSLKLLFTSEDQILTENLLSAFKEMKTATSIVCEESKPLVSMILPVLQKLLTSFTVNQSDNIIISSIKSTVYNQLSSTYKHENINLYLIGSSLLDPRYKELPLVSKEQRNQAKEIIFSAALINGRSMAVPSDISSNSPTTTILEPSPKKLKVESEPTTSTLDDWFSDVVCQQGRKEHTELDRIKTEFNKFQFTDRVSAKSDPLLWWRKHEIIFPLLSNIAKRFLCTPATSIPANRVLTCSGQEQEASRNRLPSKEVEQLVFLNKNYKRSIDI</sequence>
<evidence type="ECO:0000313" key="12">
    <source>
        <dbReference type="EMBL" id="KAK6188361.1"/>
    </source>
</evidence>
<evidence type="ECO:0000256" key="1">
    <source>
        <dbReference type="ARBA" id="ARBA00004123"/>
    </source>
</evidence>
<dbReference type="PANTHER" id="PTHR46481">
    <property type="entry name" value="ZINC FINGER BED DOMAIN-CONTAINING PROTEIN 4"/>
    <property type="match status" value="1"/>
</dbReference>